<dbReference type="GO" id="GO:0005856">
    <property type="term" value="C:cytoskeleton"/>
    <property type="evidence" value="ECO:0007669"/>
    <property type="project" value="UniProtKB-SubCell"/>
</dbReference>
<evidence type="ECO:0000256" key="11">
    <source>
        <dbReference type="PROSITE-ProRule" id="PRU00192"/>
    </source>
</evidence>
<dbReference type="InterPro" id="IPR000727">
    <property type="entry name" value="T_SNARE_dom"/>
</dbReference>
<comment type="similarity">
    <text evidence="4">Belongs to the ABI family.</text>
</comment>
<feature type="region of interest" description="Disordered" evidence="12">
    <location>
        <begin position="184"/>
        <end position="264"/>
    </location>
</feature>
<keyword evidence="7" id="KW-0597">Phosphoprotein</keyword>
<evidence type="ECO:0000256" key="7">
    <source>
        <dbReference type="ARBA" id="ARBA00022553"/>
    </source>
</evidence>
<dbReference type="InterPro" id="IPR028457">
    <property type="entry name" value="ABI"/>
</dbReference>
<comment type="subcellular location">
    <subcellularLocation>
        <location evidence="2">Cell projection</location>
        <location evidence="2">Filopodium</location>
    </subcellularLocation>
    <subcellularLocation>
        <location evidence="3">Cell projection</location>
        <location evidence="3">Lamellipodium</location>
    </subcellularLocation>
    <subcellularLocation>
        <location evidence="1">Cytoplasm</location>
        <location evidence="1">Cytoskeleton</location>
    </subcellularLocation>
</comment>
<dbReference type="Gene3D" id="2.30.30.40">
    <property type="entry name" value="SH3 Domains"/>
    <property type="match status" value="1"/>
</dbReference>
<evidence type="ECO:0000313" key="16">
    <source>
        <dbReference type="Proteomes" id="UP000261600"/>
    </source>
</evidence>
<dbReference type="GO" id="GO:0017124">
    <property type="term" value="F:SH3 domain binding"/>
    <property type="evidence" value="ECO:0007669"/>
    <property type="project" value="TreeGrafter"/>
</dbReference>
<feature type="domain" description="SH3" evidence="13">
    <location>
        <begin position="316"/>
        <end position="374"/>
    </location>
</feature>
<evidence type="ECO:0000256" key="5">
    <source>
        <dbReference type="ARBA" id="ARBA00022443"/>
    </source>
</evidence>
<evidence type="ECO:0000256" key="1">
    <source>
        <dbReference type="ARBA" id="ARBA00004245"/>
    </source>
</evidence>
<keyword evidence="8" id="KW-0175">Coiled coil</keyword>
<evidence type="ECO:0000256" key="8">
    <source>
        <dbReference type="ARBA" id="ARBA00023054"/>
    </source>
</evidence>
<dbReference type="GO" id="GO:0030175">
    <property type="term" value="C:filopodium"/>
    <property type="evidence" value="ECO:0007669"/>
    <property type="project" value="UniProtKB-SubCell"/>
</dbReference>
<dbReference type="GO" id="GO:0035591">
    <property type="term" value="F:signaling adaptor activity"/>
    <property type="evidence" value="ECO:0007669"/>
    <property type="project" value="TreeGrafter"/>
</dbReference>
<dbReference type="SUPFAM" id="SSF50044">
    <property type="entry name" value="SH3-domain"/>
    <property type="match status" value="1"/>
</dbReference>
<keyword evidence="5 11" id="KW-0728">SH3 domain</keyword>
<proteinExistence type="inferred from homology"/>
<keyword evidence="16" id="KW-1185">Reference proteome</keyword>
<dbReference type="Ensembl" id="ENSMALT00000023256.1">
    <property type="protein sequence ID" value="ENSMALP00000022821.1"/>
    <property type="gene ID" value="ENSMALG00000015925.1"/>
</dbReference>
<dbReference type="GO" id="GO:0030027">
    <property type="term" value="C:lamellipodium"/>
    <property type="evidence" value="ECO:0007669"/>
    <property type="project" value="UniProtKB-SubCell"/>
</dbReference>
<dbReference type="PANTHER" id="PTHR10460:SF60">
    <property type="entry name" value="ABI GENE FAMILY MEMBER 3"/>
    <property type="match status" value="1"/>
</dbReference>
<dbReference type="PRINTS" id="PR00452">
    <property type="entry name" value="SH3DOMAIN"/>
</dbReference>
<dbReference type="Pfam" id="PF07815">
    <property type="entry name" value="Abi_HHR"/>
    <property type="match status" value="1"/>
</dbReference>
<dbReference type="InterPro" id="IPR001452">
    <property type="entry name" value="SH3_domain"/>
</dbReference>
<dbReference type="SMART" id="SM00326">
    <property type="entry name" value="SH3"/>
    <property type="match status" value="1"/>
</dbReference>
<dbReference type="PANTHER" id="PTHR10460">
    <property type="entry name" value="ABL INTERACTOR FAMILY MEMBER"/>
    <property type="match status" value="1"/>
</dbReference>
<evidence type="ECO:0000259" key="14">
    <source>
        <dbReference type="PROSITE" id="PS50192"/>
    </source>
</evidence>
<dbReference type="PROSITE" id="PS50192">
    <property type="entry name" value="T_SNARE"/>
    <property type="match status" value="1"/>
</dbReference>
<sequence length="374" mass="40943">MKDQNFKDEVMKILEEAPDARKALLENYNNLLNVADYCHNNYLQSGDGSMKALEETKNFTTQSLASVAYQISALANSVLSLLDAQTNQLRHIESSINLIGQTVEMHKEKVSRREVGTFTAVRRVPRTHKVLPPQPPAGTQPHPPYSRRPINYQQLDSLGHGMKVLHTQTYSSFGKLVAPPTIPTTWQVPPGGGIITTLMDNTPPPPPLAENEMPPQEDEVINSSGPPPPPPLPDLSREILAPPPPPPPSEALTNHSSLSSAPPLAPCHSQDLCTLLLDLEIPAPPPPVLLDNELGFVDIMPPLPPPVDYDTSPPPHYLEKVVALYPYEATKPDDLPLAEGDVIYLIHRHGGGWCEGVLNGNQGFFPENYVQSCD</sequence>
<dbReference type="AlphaFoldDB" id="A0A3Q3QYL0"/>
<feature type="region of interest" description="Disordered" evidence="12">
    <location>
        <begin position="128"/>
        <end position="150"/>
    </location>
</feature>
<accession>A0A3Q3QYL0</accession>
<evidence type="ECO:0000256" key="6">
    <source>
        <dbReference type="ARBA" id="ARBA00022490"/>
    </source>
</evidence>
<organism evidence="15 16">
    <name type="scientific">Monopterus albus</name>
    <name type="common">Swamp eel</name>
    <dbReference type="NCBI Taxonomy" id="43700"/>
    <lineage>
        <taxon>Eukaryota</taxon>
        <taxon>Metazoa</taxon>
        <taxon>Chordata</taxon>
        <taxon>Craniata</taxon>
        <taxon>Vertebrata</taxon>
        <taxon>Euteleostomi</taxon>
        <taxon>Actinopterygii</taxon>
        <taxon>Neopterygii</taxon>
        <taxon>Teleostei</taxon>
        <taxon>Neoteleostei</taxon>
        <taxon>Acanthomorphata</taxon>
        <taxon>Anabantaria</taxon>
        <taxon>Synbranchiformes</taxon>
        <taxon>Synbranchidae</taxon>
        <taxon>Monopterus</taxon>
    </lineage>
</organism>
<dbReference type="PRINTS" id="PR00499">
    <property type="entry name" value="P67PHOX"/>
</dbReference>
<evidence type="ECO:0000256" key="4">
    <source>
        <dbReference type="ARBA" id="ARBA00010020"/>
    </source>
</evidence>
<evidence type="ECO:0000256" key="10">
    <source>
        <dbReference type="ARBA" id="ARBA00023273"/>
    </source>
</evidence>
<evidence type="ECO:0000256" key="2">
    <source>
        <dbReference type="ARBA" id="ARBA00004486"/>
    </source>
</evidence>
<evidence type="ECO:0000256" key="12">
    <source>
        <dbReference type="SAM" id="MobiDB-lite"/>
    </source>
</evidence>
<name>A0A3Q3QYL0_MONAL</name>
<protein>
    <submittedName>
        <fullName evidence="15">Uncharacterized protein</fullName>
    </submittedName>
</protein>
<dbReference type="GO" id="GO:0031209">
    <property type="term" value="C:SCAR complex"/>
    <property type="evidence" value="ECO:0007669"/>
    <property type="project" value="TreeGrafter"/>
</dbReference>
<dbReference type="Gene3D" id="6.10.140.1620">
    <property type="match status" value="1"/>
</dbReference>
<evidence type="ECO:0000256" key="3">
    <source>
        <dbReference type="ARBA" id="ARBA00004510"/>
    </source>
</evidence>
<evidence type="ECO:0000313" key="15">
    <source>
        <dbReference type="Ensembl" id="ENSMALP00000022821.1"/>
    </source>
</evidence>
<feature type="domain" description="T-SNARE coiled-coil homology" evidence="14">
    <location>
        <begin position="51"/>
        <end position="113"/>
    </location>
</feature>
<keyword evidence="6" id="KW-0963">Cytoplasm</keyword>
<feature type="compositionally biased region" description="Pro residues" evidence="12">
    <location>
        <begin position="132"/>
        <end position="146"/>
    </location>
</feature>
<dbReference type="InterPro" id="IPR036028">
    <property type="entry name" value="SH3-like_dom_sf"/>
</dbReference>
<evidence type="ECO:0000256" key="9">
    <source>
        <dbReference type="ARBA" id="ARBA00023212"/>
    </source>
</evidence>
<dbReference type="Pfam" id="PF14604">
    <property type="entry name" value="SH3_9"/>
    <property type="match status" value="1"/>
</dbReference>
<dbReference type="Proteomes" id="UP000261600">
    <property type="component" value="Unplaced"/>
</dbReference>
<dbReference type="PROSITE" id="PS50002">
    <property type="entry name" value="SH3"/>
    <property type="match status" value="1"/>
</dbReference>
<dbReference type="STRING" id="43700.ENSMALP00000022821"/>
<reference evidence="15" key="2">
    <citation type="submission" date="2025-09" db="UniProtKB">
        <authorList>
            <consortium name="Ensembl"/>
        </authorList>
    </citation>
    <scope>IDENTIFICATION</scope>
</reference>
<evidence type="ECO:0000259" key="13">
    <source>
        <dbReference type="PROSITE" id="PS50002"/>
    </source>
</evidence>
<dbReference type="GO" id="GO:0001764">
    <property type="term" value="P:neuron migration"/>
    <property type="evidence" value="ECO:0007669"/>
    <property type="project" value="TreeGrafter"/>
</dbReference>
<keyword evidence="10" id="KW-0966">Cell projection</keyword>
<keyword evidence="9" id="KW-0206">Cytoskeleton</keyword>
<reference evidence="15" key="1">
    <citation type="submission" date="2025-08" db="UniProtKB">
        <authorList>
            <consortium name="Ensembl"/>
        </authorList>
    </citation>
    <scope>IDENTIFICATION</scope>
</reference>
<dbReference type="InterPro" id="IPR012849">
    <property type="entry name" value="Abl-interactor_HHR_dom"/>
</dbReference>